<evidence type="ECO:0000313" key="3">
    <source>
        <dbReference type="Proteomes" id="UP000244488"/>
    </source>
</evidence>
<comment type="caution">
    <text evidence="2">The sequence shown here is derived from an EMBL/GenBank/DDBJ whole genome shotgun (WGS) entry which is preliminary data.</text>
</comment>
<feature type="region of interest" description="Disordered" evidence="1">
    <location>
        <begin position="60"/>
        <end position="104"/>
    </location>
</feature>
<feature type="compositionally biased region" description="Basic and acidic residues" evidence="1">
    <location>
        <begin position="64"/>
        <end position="104"/>
    </location>
</feature>
<dbReference type="EMBL" id="AFHV02002048">
    <property type="protein sequence ID" value="PUA87471.1"/>
    <property type="molecule type" value="Genomic_DNA"/>
</dbReference>
<proteinExistence type="predicted"/>
<dbReference type="VEuPathDB" id="ToxoDB:TGBR9_222410D"/>
<evidence type="ECO:0000313" key="2">
    <source>
        <dbReference type="EMBL" id="PUA87471.1"/>
    </source>
</evidence>
<organism evidence="2 3">
    <name type="scientific">Toxoplasma gondii TgCATBr9</name>
    <dbReference type="NCBI Taxonomy" id="943120"/>
    <lineage>
        <taxon>Eukaryota</taxon>
        <taxon>Sar</taxon>
        <taxon>Alveolata</taxon>
        <taxon>Apicomplexa</taxon>
        <taxon>Conoidasida</taxon>
        <taxon>Coccidia</taxon>
        <taxon>Eucoccidiorida</taxon>
        <taxon>Eimeriorina</taxon>
        <taxon>Sarcocystidae</taxon>
        <taxon>Toxoplasma</taxon>
    </lineage>
</organism>
<reference evidence="2 3" key="1">
    <citation type="journal article" date="2016" name="Nat. Commun.">
        <title>Local admixture of amplified and diversified secreted pathogenesis determinants shapes mosaic Toxoplasma gondii genomes.</title>
        <authorList>
            <person name="Lorenzi H."/>
            <person name="Khan A."/>
            <person name="Behnke M.S."/>
            <person name="Namasivayam S."/>
            <person name="Swapna L.S."/>
            <person name="Hadjithomas M."/>
            <person name="Karamycheva S."/>
            <person name="Pinney D."/>
            <person name="Brunk B.P."/>
            <person name="Ajioka J.W."/>
            <person name="Ajzenberg D."/>
            <person name="Boothroyd J.C."/>
            <person name="Boyle J.P."/>
            <person name="Darde M.L."/>
            <person name="Diaz-Miranda M.A."/>
            <person name="Dubey J.P."/>
            <person name="Fritz H.M."/>
            <person name="Gennari S.M."/>
            <person name="Gregory B.D."/>
            <person name="Kim K."/>
            <person name="Saeij J.P."/>
            <person name="Su C."/>
            <person name="White M.W."/>
            <person name="Zhu X.Q."/>
            <person name="Howe D.K."/>
            <person name="Rosenthal B.M."/>
            <person name="Grigg M.E."/>
            <person name="Parkinson J."/>
            <person name="Liu L."/>
            <person name="Kissinger J.C."/>
            <person name="Roos D.S."/>
            <person name="Sibley L.D."/>
        </authorList>
    </citation>
    <scope>NUCLEOTIDE SEQUENCE [LARGE SCALE GENOMIC DNA]</scope>
    <source>
        <strain evidence="2 3">TgCATBr9</strain>
    </source>
</reference>
<dbReference type="Proteomes" id="UP000244488">
    <property type="component" value="Unassembled WGS sequence"/>
</dbReference>
<evidence type="ECO:0000256" key="1">
    <source>
        <dbReference type="SAM" id="MobiDB-lite"/>
    </source>
</evidence>
<name>A0A2T6IQ60_TOXGO</name>
<gene>
    <name evidence="2" type="ORF">TGBR9_222410D</name>
</gene>
<protein>
    <submittedName>
        <fullName evidence="2">Uncharacterized protein</fullName>
    </submittedName>
</protein>
<accession>A0A2T6IQ60</accession>
<dbReference type="AlphaFoldDB" id="A0A2T6IQ60"/>
<sequence>MSIRLSVFASSLFRKSCRTGKWATGGCGDATGRSTFSPFAHPPKEARMLDLLRTRTSLKSGTLRFEENHGSKARAEAGREKESANRKCRTTSREKHGDTPHDKR</sequence>